<dbReference type="AlphaFoldDB" id="A0A4R6SGL8"/>
<sequence length="367" mass="38475">MRGATTAPTRIVVVSASVGDGHDGVAHELGRRLESAGMTADHVDFVSVWPGGSLLKRAYRRQLDVAPASWGYLLRALGRSRVLRALVVFWAAVGSSRRLRRVCAGADLVVTTYPLAAQALGRLRRRGKLDVPAVAVLTEMAVHPLWIDTGVSAYMALHEVAAEQARAHGATAVEVTGPVVRPAFHPVRTARDQVHARTRFGLPPRATLALVVAGAWGVGEVVAAAADLAATGLVVPVVACGRNTRLAVELTAAGTAIAVGWTDAMAELMRACDVVVQNAGGLSSVEAIACGLPVLTYRCLPGHGAMNAAGLADSTWIPWVRDPSGLVEALTTALTANRTKDPRQGIVGVDPVERLTAMAKQTKESRA</sequence>
<feature type="domain" description="Glycosyl transferase family 1" evidence="4">
    <location>
        <begin position="220"/>
        <end position="335"/>
    </location>
</feature>
<dbReference type="InterPro" id="IPR001296">
    <property type="entry name" value="Glyco_trans_1"/>
</dbReference>
<accession>A0A4R6SGL8</accession>
<reference evidence="6 7" key="1">
    <citation type="submission" date="2019-03" db="EMBL/GenBank/DDBJ databases">
        <title>Genomic Encyclopedia of Type Strains, Phase IV (KMG-IV): sequencing the most valuable type-strain genomes for metagenomic binning, comparative biology and taxonomic classification.</title>
        <authorList>
            <person name="Goeker M."/>
        </authorList>
    </citation>
    <scope>NUCLEOTIDE SEQUENCE [LARGE SCALE GENOMIC DNA]</scope>
    <source>
        <strain evidence="6 7">DSM 45361</strain>
    </source>
</reference>
<dbReference type="SUPFAM" id="SSF53756">
    <property type="entry name" value="UDP-Glycosyltransferase/glycogen phosphorylase"/>
    <property type="match status" value="1"/>
</dbReference>
<dbReference type="OrthoDB" id="9810950at2"/>
<evidence type="ECO:0000256" key="2">
    <source>
        <dbReference type="ARBA" id="ARBA00022676"/>
    </source>
</evidence>
<keyword evidence="7" id="KW-1185">Reference proteome</keyword>
<evidence type="ECO:0000256" key="3">
    <source>
        <dbReference type="ARBA" id="ARBA00022679"/>
    </source>
</evidence>
<keyword evidence="3 6" id="KW-0808">Transferase</keyword>
<dbReference type="Proteomes" id="UP000295444">
    <property type="component" value="Unassembled WGS sequence"/>
</dbReference>
<dbReference type="Gene3D" id="3.40.50.2000">
    <property type="entry name" value="Glycogen Phosphorylase B"/>
    <property type="match status" value="1"/>
</dbReference>
<comment type="caution">
    <text evidence="6">The sequence shown here is derived from an EMBL/GenBank/DDBJ whole genome shotgun (WGS) entry which is preliminary data.</text>
</comment>
<dbReference type="Pfam" id="PF06925">
    <property type="entry name" value="MGDG_synth"/>
    <property type="match status" value="1"/>
</dbReference>
<evidence type="ECO:0000259" key="5">
    <source>
        <dbReference type="Pfam" id="PF06925"/>
    </source>
</evidence>
<feature type="domain" description="Diacylglycerol glucosyltransferase N-terminal" evidence="5">
    <location>
        <begin position="37"/>
        <end position="180"/>
    </location>
</feature>
<proteinExistence type="inferred from homology"/>
<dbReference type="GO" id="GO:0009247">
    <property type="term" value="P:glycolipid biosynthetic process"/>
    <property type="evidence" value="ECO:0007669"/>
    <property type="project" value="InterPro"/>
</dbReference>
<dbReference type="PANTHER" id="PTHR43025:SF3">
    <property type="entry name" value="MONOGALACTOSYLDIACYLGLYCEROL SYNTHASE 1, CHLOROPLASTIC"/>
    <property type="match status" value="1"/>
</dbReference>
<evidence type="ECO:0000259" key="4">
    <source>
        <dbReference type="Pfam" id="PF00534"/>
    </source>
</evidence>
<protein>
    <submittedName>
        <fullName evidence="6">UDP-N-acetylglucosamine:LPS N-acetylglucosamine transferase</fullName>
    </submittedName>
</protein>
<keyword evidence="2" id="KW-0328">Glycosyltransferase</keyword>
<dbReference type="InterPro" id="IPR050519">
    <property type="entry name" value="Glycosyltransf_28_UgtP"/>
</dbReference>
<evidence type="ECO:0000313" key="6">
    <source>
        <dbReference type="EMBL" id="TDQ00660.1"/>
    </source>
</evidence>
<name>A0A4R6SGL8_LABRH</name>
<evidence type="ECO:0000313" key="7">
    <source>
        <dbReference type="Proteomes" id="UP000295444"/>
    </source>
</evidence>
<organism evidence="6 7">
    <name type="scientific">Labedaea rhizosphaerae</name>
    <dbReference type="NCBI Taxonomy" id="598644"/>
    <lineage>
        <taxon>Bacteria</taxon>
        <taxon>Bacillati</taxon>
        <taxon>Actinomycetota</taxon>
        <taxon>Actinomycetes</taxon>
        <taxon>Pseudonocardiales</taxon>
        <taxon>Pseudonocardiaceae</taxon>
        <taxon>Labedaea</taxon>
    </lineage>
</organism>
<dbReference type="InterPro" id="IPR009695">
    <property type="entry name" value="Diacylglyc_glucosyltr_N"/>
</dbReference>
<dbReference type="PANTHER" id="PTHR43025">
    <property type="entry name" value="MONOGALACTOSYLDIACYLGLYCEROL SYNTHASE"/>
    <property type="match status" value="1"/>
</dbReference>
<comment type="similarity">
    <text evidence="1">Belongs to the glycosyltransferase 28 family.</text>
</comment>
<dbReference type="EMBL" id="SNXZ01000002">
    <property type="protein sequence ID" value="TDQ00660.1"/>
    <property type="molecule type" value="Genomic_DNA"/>
</dbReference>
<dbReference type="GO" id="GO:0016020">
    <property type="term" value="C:membrane"/>
    <property type="evidence" value="ECO:0007669"/>
    <property type="project" value="GOC"/>
</dbReference>
<dbReference type="Pfam" id="PF00534">
    <property type="entry name" value="Glycos_transf_1"/>
    <property type="match status" value="1"/>
</dbReference>
<gene>
    <name evidence="6" type="ORF">EV186_102521</name>
</gene>
<evidence type="ECO:0000256" key="1">
    <source>
        <dbReference type="ARBA" id="ARBA00006962"/>
    </source>
</evidence>
<dbReference type="GO" id="GO:0016758">
    <property type="term" value="F:hexosyltransferase activity"/>
    <property type="evidence" value="ECO:0007669"/>
    <property type="project" value="InterPro"/>
</dbReference>